<sequence>MDLTDKKVVVVGTGVSGMGAVKLLSETSADITLYDGNDKADRDEILKKIPDDCDLRLIIGEMPDEVVKETDLLVISPGVPIDSDIVKLFEKENVPVWGEIELAYNFEKGTVFAITGTNGKTTTTTLVGEIMKKYNNQTFVVGNIGNSYTSEVLKTTKDSYTVAEISSFQLETIREFAPRGSAILNITPDHLNRHYTMENYAAVKESITKNQWKVREDDYCVLNYDDKVLREFGKTIKNPVYFSRKEKPSKGAYLDGRIIRYFDGKNDYEVMSVDDMHLFGNHNYENVMAAIAMTIEAGVPLNIIINVIKDFMGVEHRIEYVRDKNGVRYYNDSKGTNPDSSIKALEAMSRPTILIAGGYDKHSEFDEFIEAFDNKVKLMVLLGQTADKIEETAVRHGFTNIIKTDSLEKAVKICAENAVSGDVVLLSPACASWGMFKNYEERGKLFKEYVNSL</sequence>
<evidence type="ECO:0000256" key="4">
    <source>
        <dbReference type="ARBA" id="ARBA00010416"/>
    </source>
</evidence>
<dbReference type="Gene3D" id="3.90.190.20">
    <property type="entry name" value="Mur ligase, C-terminal domain"/>
    <property type="match status" value="1"/>
</dbReference>
<keyword evidence="17 18" id="KW-0132">Cell division</keyword>
<dbReference type="SUPFAM" id="SSF53623">
    <property type="entry name" value="MurD-like peptide ligases, catalytic domain"/>
    <property type="match status" value="1"/>
</dbReference>
<dbReference type="InterPro" id="IPR036615">
    <property type="entry name" value="Mur_ligase_C_dom_sf"/>
</dbReference>
<keyword evidence="22" id="KW-1185">Reference proteome</keyword>
<keyword evidence="13 17" id="KW-0961">Cell wall biogenesis/degradation</keyword>
<evidence type="ECO:0000256" key="6">
    <source>
        <dbReference type="ARBA" id="ARBA00015655"/>
    </source>
</evidence>
<evidence type="ECO:0000313" key="21">
    <source>
        <dbReference type="EMBL" id="EFF69419.1"/>
    </source>
</evidence>
<dbReference type="GO" id="GO:0005737">
    <property type="term" value="C:cytoplasm"/>
    <property type="evidence" value="ECO:0007669"/>
    <property type="project" value="UniProtKB-SubCell"/>
</dbReference>
<evidence type="ECO:0000256" key="5">
    <source>
        <dbReference type="ARBA" id="ARBA00012212"/>
    </source>
</evidence>
<evidence type="ECO:0000256" key="9">
    <source>
        <dbReference type="ARBA" id="ARBA00022741"/>
    </source>
</evidence>
<dbReference type="AlphaFoldDB" id="D4RWX9"/>
<dbReference type="STRING" id="45851.BHV86_07400"/>
<dbReference type="SUPFAM" id="SSF53244">
    <property type="entry name" value="MurD-like peptide ligases, peptide-binding domain"/>
    <property type="match status" value="1"/>
</dbReference>
<accession>D4RWX9</accession>
<evidence type="ECO:0000313" key="22">
    <source>
        <dbReference type="Proteomes" id="UP000006238"/>
    </source>
</evidence>
<dbReference type="SUPFAM" id="SSF51984">
    <property type="entry name" value="MurCD N-terminal domain"/>
    <property type="match status" value="1"/>
</dbReference>
<dbReference type="EMBL" id="ABWN01000018">
    <property type="protein sequence ID" value="EFF69419.1"/>
    <property type="molecule type" value="Genomic_DNA"/>
</dbReference>
<dbReference type="HAMAP" id="MF_00639">
    <property type="entry name" value="MurD"/>
    <property type="match status" value="1"/>
</dbReference>
<feature type="domain" description="Mur ligase central" evidence="20">
    <location>
        <begin position="114"/>
        <end position="293"/>
    </location>
</feature>
<dbReference type="NCBIfam" id="TIGR01087">
    <property type="entry name" value="murD"/>
    <property type="match status" value="1"/>
</dbReference>
<gene>
    <name evidence="17 21" type="primary">murD</name>
    <name evidence="21" type="ORF">BUTYVIB_00330</name>
</gene>
<feature type="binding site" evidence="17">
    <location>
        <begin position="116"/>
        <end position="122"/>
    </location>
    <ligand>
        <name>ATP</name>
        <dbReference type="ChEBI" id="CHEBI:30616"/>
    </ligand>
</feature>
<evidence type="ECO:0000256" key="2">
    <source>
        <dbReference type="ARBA" id="ARBA00004496"/>
    </source>
</evidence>
<dbReference type="RefSeq" id="WP_005601071.1">
    <property type="nucleotide sequence ID" value="NZ_GG663519.1"/>
</dbReference>
<comment type="caution">
    <text evidence="21">The sequence shown here is derived from an EMBL/GenBank/DDBJ whole genome shotgun (WGS) entry which is preliminary data.</text>
</comment>
<comment type="function">
    <text evidence="1 17 18">Cell wall formation. Catalyzes the addition of glutamate to the nucleotide precursor UDP-N-acetylmuramoyl-L-alanine (UMA).</text>
</comment>
<dbReference type="GO" id="GO:0005524">
    <property type="term" value="F:ATP binding"/>
    <property type="evidence" value="ECO:0007669"/>
    <property type="project" value="UniProtKB-UniRule"/>
</dbReference>
<keyword evidence="7 17" id="KW-0963">Cytoplasm</keyword>
<evidence type="ECO:0000256" key="14">
    <source>
        <dbReference type="ARBA" id="ARBA00030398"/>
    </source>
</evidence>
<dbReference type="GeneID" id="98918695"/>
<dbReference type="PANTHER" id="PTHR43692:SF1">
    <property type="entry name" value="UDP-N-ACETYLMURAMOYLALANINE--D-GLUTAMATE LIGASE"/>
    <property type="match status" value="1"/>
</dbReference>
<evidence type="ECO:0000256" key="1">
    <source>
        <dbReference type="ARBA" id="ARBA00002734"/>
    </source>
</evidence>
<dbReference type="eggNOG" id="COG0771">
    <property type="taxonomic scope" value="Bacteria"/>
</dbReference>
<dbReference type="GO" id="GO:0008360">
    <property type="term" value="P:regulation of cell shape"/>
    <property type="evidence" value="ECO:0007669"/>
    <property type="project" value="UniProtKB-KW"/>
</dbReference>
<dbReference type="GO" id="GO:0008764">
    <property type="term" value="F:UDP-N-acetylmuramoylalanine-D-glutamate ligase activity"/>
    <property type="evidence" value="ECO:0007669"/>
    <property type="project" value="UniProtKB-UniRule"/>
</dbReference>
<dbReference type="EC" id="6.3.2.9" evidence="5 17"/>
<comment type="pathway">
    <text evidence="3 17 18">Cell wall biogenesis; peptidoglycan biosynthesis.</text>
</comment>
<evidence type="ECO:0000256" key="17">
    <source>
        <dbReference type="HAMAP-Rule" id="MF_00639"/>
    </source>
</evidence>
<dbReference type="InterPro" id="IPR005762">
    <property type="entry name" value="MurD"/>
</dbReference>
<evidence type="ECO:0000256" key="10">
    <source>
        <dbReference type="ARBA" id="ARBA00022840"/>
    </source>
</evidence>
<evidence type="ECO:0000256" key="15">
    <source>
        <dbReference type="ARBA" id="ARBA00032324"/>
    </source>
</evidence>
<evidence type="ECO:0000256" key="16">
    <source>
        <dbReference type="ARBA" id="ARBA00047632"/>
    </source>
</evidence>
<dbReference type="GO" id="GO:0071555">
    <property type="term" value="P:cell wall organization"/>
    <property type="evidence" value="ECO:0007669"/>
    <property type="project" value="UniProtKB-KW"/>
</dbReference>
<keyword evidence="8 17" id="KW-0436">Ligase</keyword>
<keyword evidence="10 17" id="KW-0067">ATP-binding</keyword>
<feature type="domain" description="Mur ligase C-terminal" evidence="19">
    <location>
        <begin position="316"/>
        <end position="430"/>
    </location>
</feature>
<dbReference type="Proteomes" id="UP000006238">
    <property type="component" value="Unassembled WGS sequence"/>
</dbReference>
<evidence type="ECO:0000256" key="8">
    <source>
        <dbReference type="ARBA" id="ARBA00022598"/>
    </source>
</evidence>
<dbReference type="GO" id="GO:0051301">
    <property type="term" value="P:cell division"/>
    <property type="evidence" value="ECO:0007669"/>
    <property type="project" value="UniProtKB-KW"/>
</dbReference>
<dbReference type="InterPro" id="IPR004101">
    <property type="entry name" value="Mur_ligase_C"/>
</dbReference>
<evidence type="ECO:0000256" key="13">
    <source>
        <dbReference type="ARBA" id="ARBA00023316"/>
    </source>
</evidence>
<evidence type="ECO:0000256" key="3">
    <source>
        <dbReference type="ARBA" id="ARBA00004752"/>
    </source>
</evidence>
<dbReference type="Gene3D" id="3.40.50.720">
    <property type="entry name" value="NAD(P)-binding Rossmann-like Domain"/>
    <property type="match status" value="1"/>
</dbReference>
<keyword evidence="12 17" id="KW-0573">Peptidoglycan synthesis</keyword>
<name>D4RWX9_9FIRM</name>
<keyword evidence="11 17" id="KW-0133">Cell shape</keyword>
<keyword evidence="17 18" id="KW-0131">Cell cycle</keyword>
<evidence type="ECO:0000256" key="7">
    <source>
        <dbReference type="ARBA" id="ARBA00022490"/>
    </source>
</evidence>
<comment type="catalytic activity">
    <reaction evidence="16 17 18">
        <text>UDP-N-acetyl-alpha-D-muramoyl-L-alanine + D-glutamate + ATP = UDP-N-acetyl-alpha-D-muramoyl-L-alanyl-D-glutamate + ADP + phosphate + H(+)</text>
        <dbReference type="Rhea" id="RHEA:16429"/>
        <dbReference type="ChEBI" id="CHEBI:15378"/>
        <dbReference type="ChEBI" id="CHEBI:29986"/>
        <dbReference type="ChEBI" id="CHEBI:30616"/>
        <dbReference type="ChEBI" id="CHEBI:43474"/>
        <dbReference type="ChEBI" id="CHEBI:83898"/>
        <dbReference type="ChEBI" id="CHEBI:83900"/>
        <dbReference type="ChEBI" id="CHEBI:456216"/>
        <dbReference type="EC" id="6.3.2.9"/>
    </reaction>
</comment>
<evidence type="ECO:0000256" key="18">
    <source>
        <dbReference type="RuleBase" id="RU003664"/>
    </source>
</evidence>
<evidence type="ECO:0000256" key="12">
    <source>
        <dbReference type="ARBA" id="ARBA00022984"/>
    </source>
</evidence>
<protein>
    <recommendedName>
        <fullName evidence="6 17">UDP-N-acetylmuramoylalanine--D-glutamate ligase</fullName>
        <ecNumber evidence="5 17">6.3.2.9</ecNumber>
    </recommendedName>
    <alternativeName>
        <fullName evidence="15 17">D-glutamic acid-adding enzyme</fullName>
    </alternativeName>
    <alternativeName>
        <fullName evidence="14 17">UDP-N-acetylmuramoyl-L-alanyl-D-glutamate synthetase</fullName>
    </alternativeName>
</protein>
<dbReference type="Pfam" id="PF08245">
    <property type="entry name" value="Mur_ligase_M"/>
    <property type="match status" value="1"/>
</dbReference>
<evidence type="ECO:0000256" key="11">
    <source>
        <dbReference type="ARBA" id="ARBA00022960"/>
    </source>
</evidence>
<dbReference type="InterPro" id="IPR013221">
    <property type="entry name" value="Mur_ligase_cen"/>
</dbReference>
<dbReference type="GO" id="GO:0009252">
    <property type="term" value="P:peptidoglycan biosynthetic process"/>
    <property type="evidence" value="ECO:0007669"/>
    <property type="project" value="UniProtKB-UniRule"/>
</dbReference>
<dbReference type="Pfam" id="PF21799">
    <property type="entry name" value="MurD-like_N"/>
    <property type="match status" value="1"/>
</dbReference>
<dbReference type="UniPathway" id="UPA00219"/>
<dbReference type="Pfam" id="PF02875">
    <property type="entry name" value="Mur_ligase_C"/>
    <property type="match status" value="1"/>
</dbReference>
<dbReference type="PANTHER" id="PTHR43692">
    <property type="entry name" value="UDP-N-ACETYLMURAMOYLALANINE--D-GLUTAMATE LIGASE"/>
    <property type="match status" value="1"/>
</dbReference>
<evidence type="ECO:0000259" key="20">
    <source>
        <dbReference type="Pfam" id="PF08245"/>
    </source>
</evidence>
<dbReference type="HOGENOM" id="CLU_032540_0_0_9"/>
<evidence type="ECO:0000259" key="19">
    <source>
        <dbReference type="Pfam" id="PF02875"/>
    </source>
</evidence>
<comment type="similarity">
    <text evidence="4 17">Belongs to the MurCDEF family.</text>
</comment>
<keyword evidence="9 17" id="KW-0547">Nucleotide-binding</keyword>
<dbReference type="Gene3D" id="3.40.1190.10">
    <property type="entry name" value="Mur-like, catalytic domain"/>
    <property type="match status" value="1"/>
</dbReference>
<reference evidence="21 22" key="1">
    <citation type="submission" date="2010-02" db="EMBL/GenBank/DDBJ databases">
        <authorList>
            <person name="Weinstock G."/>
            <person name="Sodergren E."/>
            <person name="Clifton S."/>
            <person name="Fulton L."/>
            <person name="Fulton B."/>
            <person name="Courtney L."/>
            <person name="Fronick C."/>
            <person name="Harrison M."/>
            <person name="Strong C."/>
            <person name="Farmer C."/>
            <person name="Delahaunty K."/>
            <person name="Markovic C."/>
            <person name="Hall O."/>
            <person name="Minx P."/>
            <person name="Tomlinson C."/>
            <person name="Mitreva M."/>
            <person name="Nelson J."/>
            <person name="Hou S."/>
            <person name="Wollam A."/>
            <person name="Pepin K.H."/>
            <person name="Johnson M."/>
            <person name="Bhonagiri V."/>
            <person name="Zhang X."/>
            <person name="Suruliraj S."/>
            <person name="Warren W."/>
            <person name="Chinwalla A."/>
            <person name="Mardis E.R."/>
            <person name="Wilson R.K."/>
        </authorList>
    </citation>
    <scope>NUCLEOTIDE SEQUENCE [LARGE SCALE GENOMIC DNA]</scope>
    <source>
        <strain evidence="21 22">DSM 2876</strain>
    </source>
</reference>
<dbReference type="InterPro" id="IPR036565">
    <property type="entry name" value="Mur-like_cat_sf"/>
</dbReference>
<proteinExistence type="inferred from homology"/>
<organism evidence="21 22">
    <name type="scientific">Eshraghiella crossota DSM 2876</name>
    <dbReference type="NCBI Taxonomy" id="511680"/>
    <lineage>
        <taxon>Bacteria</taxon>
        <taxon>Bacillati</taxon>
        <taxon>Bacillota</taxon>
        <taxon>Clostridia</taxon>
        <taxon>Lachnospirales</taxon>
        <taxon>Lachnospiraceae</taxon>
        <taxon>Eshraghiella</taxon>
    </lineage>
</organism>
<comment type="subcellular location">
    <subcellularLocation>
        <location evidence="2 17 18">Cytoplasm</location>
    </subcellularLocation>
</comment>